<comment type="caution">
    <text evidence="2">The sequence shown here is derived from an EMBL/GenBank/DDBJ whole genome shotgun (WGS) entry which is preliminary data.</text>
</comment>
<evidence type="ECO:0000313" key="2">
    <source>
        <dbReference type="EMBL" id="KAL3794835.1"/>
    </source>
</evidence>
<evidence type="ECO:0000256" key="1">
    <source>
        <dbReference type="SAM" id="MobiDB-lite"/>
    </source>
</evidence>
<keyword evidence="3" id="KW-1185">Reference proteome</keyword>
<gene>
    <name evidence="2" type="ORF">ACHAW5_004357</name>
</gene>
<dbReference type="EMBL" id="JALLAZ020000451">
    <property type="protein sequence ID" value="KAL3794835.1"/>
    <property type="molecule type" value="Genomic_DNA"/>
</dbReference>
<dbReference type="Proteomes" id="UP001530315">
    <property type="component" value="Unassembled WGS sequence"/>
</dbReference>
<reference evidence="2 3" key="1">
    <citation type="submission" date="2024-10" db="EMBL/GenBank/DDBJ databases">
        <title>Updated reference genomes for cyclostephanoid diatoms.</title>
        <authorList>
            <person name="Roberts W.R."/>
            <person name="Alverson A.J."/>
        </authorList>
    </citation>
    <scope>NUCLEOTIDE SEQUENCE [LARGE SCALE GENOMIC DNA]</scope>
    <source>
        <strain evidence="2 3">AJA276-08</strain>
    </source>
</reference>
<accession>A0ABD3Q9L7</accession>
<proteinExistence type="predicted"/>
<feature type="compositionally biased region" description="Low complexity" evidence="1">
    <location>
        <begin position="40"/>
        <end position="72"/>
    </location>
</feature>
<organism evidence="2 3">
    <name type="scientific">Stephanodiscus triporus</name>
    <dbReference type="NCBI Taxonomy" id="2934178"/>
    <lineage>
        <taxon>Eukaryota</taxon>
        <taxon>Sar</taxon>
        <taxon>Stramenopiles</taxon>
        <taxon>Ochrophyta</taxon>
        <taxon>Bacillariophyta</taxon>
        <taxon>Coscinodiscophyceae</taxon>
        <taxon>Thalassiosirophycidae</taxon>
        <taxon>Stephanodiscales</taxon>
        <taxon>Stephanodiscaceae</taxon>
        <taxon>Stephanodiscus</taxon>
    </lineage>
</organism>
<protein>
    <submittedName>
        <fullName evidence="2">Uncharacterized protein</fullName>
    </submittedName>
</protein>
<dbReference type="AlphaFoldDB" id="A0ABD3Q9L7"/>
<feature type="region of interest" description="Disordered" evidence="1">
    <location>
        <begin position="1"/>
        <end position="72"/>
    </location>
</feature>
<name>A0ABD3Q9L7_9STRA</name>
<sequence>MSGISSDDEKVSHSRSRNNSSRDHDVRRRHDNARRKTHDSVSSSSSSSINSSPHQHHQVQQQNQGQQRQQQKHQINLVIDSNGHGQFHVKSSSSSPSQLTFKVQIDEASRRFLIHSSMGRLDKIRELHPGMNILRTLSHWNELQKRSRRLRVGDPDIRGGMLGIAPEQIKNSRGRTTKADMIKMTLMGEYAQHAWENDVVFQKELERFVEDALQFNFCLNGGGVGGDGVNESCQVVGEVGEAGDGGGGGEIETAARKGNSGLLGRVLQKVIGD</sequence>
<evidence type="ECO:0000313" key="3">
    <source>
        <dbReference type="Proteomes" id="UP001530315"/>
    </source>
</evidence>